<dbReference type="Proteomes" id="UP001418222">
    <property type="component" value="Unassembled WGS sequence"/>
</dbReference>
<accession>A0AAP0G7P8</accession>
<dbReference type="PANTHER" id="PTHR31846">
    <property type="entry name" value="CRS1 / YHBY (CRM) DOMAIN-CONTAINING PROTEIN"/>
    <property type="match status" value="1"/>
</dbReference>
<keyword evidence="11" id="KW-0175">Coiled coil</keyword>
<keyword evidence="3" id="KW-0934">Plastid</keyword>
<evidence type="ECO:0000256" key="2">
    <source>
        <dbReference type="ARBA" id="ARBA00022528"/>
    </source>
</evidence>
<dbReference type="SMART" id="SM01103">
    <property type="entry name" value="CRS1_YhbY"/>
    <property type="match status" value="3"/>
</dbReference>
<evidence type="ECO:0000256" key="9">
    <source>
        <dbReference type="ARBA" id="ARBA00023274"/>
    </source>
</evidence>
<keyword evidence="2" id="KW-0150">Chloroplast</keyword>
<dbReference type="GO" id="GO:0003729">
    <property type="term" value="F:mRNA binding"/>
    <property type="evidence" value="ECO:0007669"/>
    <property type="project" value="InterPro"/>
</dbReference>
<evidence type="ECO:0000256" key="3">
    <source>
        <dbReference type="ARBA" id="ARBA00022640"/>
    </source>
</evidence>
<dbReference type="InterPro" id="IPR001890">
    <property type="entry name" value="RNA-binding_CRM"/>
</dbReference>
<name>A0AAP0G7P8_9ASPA</name>
<dbReference type="GO" id="GO:0009507">
    <property type="term" value="C:chloroplast"/>
    <property type="evidence" value="ECO:0007669"/>
    <property type="project" value="UniProtKB-SubCell"/>
</dbReference>
<dbReference type="AlphaFoldDB" id="A0AAP0G7P8"/>
<dbReference type="InterPro" id="IPR045278">
    <property type="entry name" value="CRS1/CFM2/CFM3"/>
</dbReference>
<dbReference type="EMBL" id="JBBWWQ010000007">
    <property type="protein sequence ID" value="KAK8942887.1"/>
    <property type="molecule type" value="Genomic_DNA"/>
</dbReference>
<feature type="region of interest" description="Disordered" evidence="12">
    <location>
        <begin position="1"/>
        <end position="38"/>
    </location>
</feature>
<evidence type="ECO:0000313" key="14">
    <source>
        <dbReference type="EMBL" id="KAK8942887.1"/>
    </source>
</evidence>
<dbReference type="GO" id="GO:0006397">
    <property type="term" value="P:mRNA processing"/>
    <property type="evidence" value="ECO:0007669"/>
    <property type="project" value="UniProtKB-KW"/>
</dbReference>
<evidence type="ECO:0000256" key="12">
    <source>
        <dbReference type="SAM" id="MobiDB-lite"/>
    </source>
</evidence>
<keyword evidence="15" id="KW-1185">Reference proteome</keyword>
<gene>
    <name evidence="14" type="ORF">KSP39_PZI008961</name>
</gene>
<evidence type="ECO:0000256" key="4">
    <source>
        <dbReference type="ARBA" id="ARBA00022664"/>
    </source>
</evidence>
<evidence type="ECO:0000256" key="10">
    <source>
        <dbReference type="PROSITE-ProRule" id="PRU00626"/>
    </source>
</evidence>
<dbReference type="SUPFAM" id="SSF75471">
    <property type="entry name" value="YhbY-like"/>
    <property type="match status" value="3"/>
</dbReference>
<proteinExistence type="predicted"/>
<evidence type="ECO:0000256" key="6">
    <source>
        <dbReference type="ARBA" id="ARBA00022884"/>
    </source>
</evidence>
<evidence type="ECO:0000256" key="5">
    <source>
        <dbReference type="ARBA" id="ARBA00022737"/>
    </source>
</evidence>
<keyword evidence="5" id="KW-0677">Repeat</keyword>
<comment type="caution">
    <text evidence="14">The sequence shown here is derived from an EMBL/GenBank/DDBJ whole genome shotgun (WGS) entry which is preliminary data.</text>
</comment>
<feature type="domain" description="CRM" evidence="13">
    <location>
        <begin position="387"/>
        <end position="484"/>
    </location>
</feature>
<keyword evidence="6 10" id="KW-0694">RNA-binding</keyword>
<feature type="domain" description="CRM" evidence="13">
    <location>
        <begin position="600"/>
        <end position="700"/>
    </location>
</feature>
<keyword evidence="9" id="KW-0687">Ribonucleoprotein</keyword>
<organism evidence="14 15">
    <name type="scientific">Platanthera zijinensis</name>
    <dbReference type="NCBI Taxonomy" id="2320716"/>
    <lineage>
        <taxon>Eukaryota</taxon>
        <taxon>Viridiplantae</taxon>
        <taxon>Streptophyta</taxon>
        <taxon>Embryophyta</taxon>
        <taxon>Tracheophyta</taxon>
        <taxon>Spermatophyta</taxon>
        <taxon>Magnoliopsida</taxon>
        <taxon>Liliopsida</taxon>
        <taxon>Asparagales</taxon>
        <taxon>Orchidaceae</taxon>
        <taxon>Orchidoideae</taxon>
        <taxon>Orchideae</taxon>
        <taxon>Orchidinae</taxon>
        <taxon>Platanthera</taxon>
    </lineage>
</organism>
<evidence type="ECO:0000256" key="8">
    <source>
        <dbReference type="ARBA" id="ARBA00023187"/>
    </source>
</evidence>
<keyword evidence="4" id="KW-0507">mRNA processing</keyword>
<evidence type="ECO:0000256" key="11">
    <source>
        <dbReference type="SAM" id="Coils"/>
    </source>
</evidence>
<keyword evidence="7" id="KW-0809">Transit peptide</keyword>
<keyword evidence="8" id="KW-0508">mRNA splicing</keyword>
<feature type="coiled-coil region" evidence="11">
    <location>
        <begin position="548"/>
        <end position="575"/>
    </location>
</feature>
<feature type="compositionally biased region" description="Polar residues" evidence="12">
    <location>
        <begin position="10"/>
        <end position="29"/>
    </location>
</feature>
<dbReference type="Gene3D" id="3.30.110.60">
    <property type="entry name" value="YhbY-like"/>
    <property type="match status" value="3"/>
</dbReference>
<sequence length="770" mass="86849">MSLPAIFSRLPSNPSKPTQPEKPWSSSPGSGVAGVRMPTAPWMTSPLILPAGQILDLSKPRKKNPTTDDEESASLRFLNSGVRGGRSREAMLKIFKSVSGLRKIHPPPPEADALPEENSGVKETMPIDFSIPLDELDAISSANGIGVRRRKEPWASAKEERLVYPRLNKKRILTKAEMVLPTVELERHREEAMKIRKWVRGKKAGVTPEVVKGINRAWRKNELAMVKLVNPLRLNMVRAHEIVENKTEGLVVWRKNDFIVVYRGEKYEMSRKASPRPTVTCVAQSLSATNISISAVTVNGISTGAIVESRQADNSLSNDTVLESYRDSGLVSASLYEREVNRLLDGLGPRFADWWQHKPLPVDADLLPAVVPGFKSPFRMCPPLTRQKLSNEDLTYLRNLARPLPTHFALSKNTKLQGLASAIIKLWEKSLIAKIAIKIGIQNTNSQQMAKELKRLTGGILILRNKFFIILFRGKDFLPGKVSDSVLAREAQVNGQHLLEENARSKSAESFHGIGTSEISTSTTGSFREFKDILAKYIPVNNQLCMGNAQIAAEMENLKRTLREHEHSLFNLKVKIEKSQRILAQLNSSSSPSSFSADLELLTEEERESLRKIGLKMNKILLLGRRGIYDGVIESIRQHWKHREIVKVVTMQKAIQQINHTAWLLERECGGIVVAVEKQGRGHAIIIYRGRNYRRPLLPIHENLLTKRQALQRSLEVQRRGSLRFFAKERQQCILDMRRKLRDLLSRQKRTKGFHSIDPKHPEDCKDTVG</sequence>
<dbReference type="InterPro" id="IPR035920">
    <property type="entry name" value="YhbY-like_sf"/>
</dbReference>
<evidence type="ECO:0000256" key="7">
    <source>
        <dbReference type="ARBA" id="ARBA00022946"/>
    </source>
</evidence>
<dbReference type="GO" id="GO:0000373">
    <property type="term" value="P:Group II intron splicing"/>
    <property type="evidence" value="ECO:0007669"/>
    <property type="project" value="UniProtKB-ARBA"/>
</dbReference>
<dbReference type="PROSITE" id="PS51295">
    <property type="entry name" value="CRM"/>
    <property type="match status" value="3"/>
</dbReference>
<reference evidence="14 15" key="1">
    <citation type="journal article" date="2022" name="Nat. Plants">
        <title>Genomes of leafy and leafless Platanthera orchids illuminate the evolution of mycoheterotrophy.</title>
        <authorList>
            <person name="Li M.H."/>
            <person name="Liu K.W."/>
            <person name="Li Z."/>
            <person name="Lu H.C."/>
            <person name="Ye Q.L."/>
            <person name="Zhang D."/>
            <person name="Wang J.Y."/>
            <person name="Li Y.F."/>
            <person name="Zhong Z.M."/>
            <person name="Liu X."/>
            <person name="Yu X."/>
            <person name="Liu D.K."/>
            <person name="Tu X.D."/>
            <person name="Liu B."/>
            <person name="Hao Y."/>
            <person name="Liao X.Y."/>
            <person name="Jiang Y.T."/>
            <person name="Sun W.H."/>
            <person name="Chen J."/>
            <person name="Chen Y.Q."/>
            <person name="Ai Y."/>
            <person name="Zhai J.W."/>
            <person name="Wu S.S."/>
            <person name="Zhou Z."/>
            <person name="Hsiao Y.Y."/>
            <person name="Wu W.L."/>
            <person name="Chen Y.Y."/>
            <person name="Lin Y.F."/>
            <person name="Hsu J.L."/>
            <person name="Li C.Y."/>
            <person name="Wang Z.W."/>
            <person name="Zhao X."/>
            <person name="Zhong W.Y."/>
            <person name="Ma X.K."/>
            <person name="Ma L."/>
            <person name="Huang J."/>
            <person name="Chen G.Z."/>
            <person name="Huang M.Z."/>
            <person name="Huang L."/>
            <person name="Peng D.H."/>
            <person name="Luo Y.B."/>
            <person name="Zou S.Q."/>
            <person name="Chen S.P."/>
            <person name="Lan S."/>
            <person name="Tsai W.C."/>
            <person name="Van de Peer Y."/>
            <person name="Liu Z.J."/>
        </authorList>
    </citation>
    <scope>NUCLEOTIDE SEQUENCE [LARGE SCALE GENOMIC DNA]</scope>
    <source>
        <strain evidence="14">Lor287</strain>
    </source>
</reference>
<feature type="domain" description="CRM" evidence="13">
    <location>
        <begin position="178"/>
        <end position="274"/>
    </location>
</feature>
<comment type="subcellular location">
    <subcellularLocation>
        <location evidence="1">Plastid</location>
        <location evidence="1">Chloroplast</location>
    </subcellularLocation>
</comment>
<protein>
    <recommendedName>
        <fullName evidence="13">CRM domain-containing protein</fullName>
    </recommendedName>
</protein>
<dbReference type="PANTHER" id="PTHR31846:SF10">
    <property type="entry name" value="CHLOROPLASTIC GROUP IIA INTRON SPLICING FACILITATOR CRS1, CHLOROPLASTIC"/>
    <property type="match status" value="1"/>
</dbReference>
<dbReference type="Pfam" id="PF01985">
    <property type="entry name" value="CRS1_YhbY"/>
    <property type="match status" value="3"/>
</dbReference>
<feature type="region of interest" description="Disordered" evidence="12">
    <location>
        <begin position="54"/>
        <end position="74"/>
    </location>
</feature>
<dbReference type="FunFam" id="3.30.110.60:FF:000002">
    <property type="entry name" value="CRS2-associated factor 1, chloroplastic"/>
    <property type="match status" value="1"/>
</dbReference>
<dbReference type="GO" id="GO:1990904">
    <property type="term" value="C:ribonucleoprotein complex"/>
    <property type="evidence" value="ECO:0007669"/>
    <property type="project" value="UniProtKB-KW"/>
</dbReference>
<evidence type="ECO:0000256" key="1">
    <source>
        <dbReference type="ARBA" id="ARBA00004229"/>
    </source>
</evidence>
<evidence type="ECO:0000313" key="15">
    <source>
        <dbReference type="Proteomes" id="UP001418222"/>
    </source>
</evidence>
<evidence type="ECO:0000259" key="13">
    <source>
        <dbReference type="PROSITE" id="PS51295"/>
    </source>
</evidence>